<dbReference type="AlphaFoldDB" id="A0A927AZ14"/>
<sequence>MKHIFVLSTWLIFCLSPALAQNATSLSQAIRYIKLANTLREVDKSQESISLLKRAMPAVQNKNPYWEAITNELLGLSYKDLKDSTTALRYLEQARTQYTNLKYVASGWAVNEIIRDISSKNIYAGIQIGTAGVKVAIFKTSYETDFYEKDIKTSFDIPNSGLTADLAKSLKGGQDALRIGLDSIQRYNIPAERTFIVFSSDLDQELARTPQNRQALYEQLVRVLPNGNLKIDTTLSPIREAQLFTIGAIPRKVWPTTSALNLGSSRTTGGYFDQDASRRNYTHANKAFHEISLPIGISTLVERIEGKRSLNTDAFKREAQRVIKTVADSALASQLSGLNSGLKQRRTVGLGGDVALALVSYLHPEKAGMTAVPILEADVAQFKHLVLDDYKALTQPDLKAIDNARVRSQAEKNIDQVQSRLSEKQLIVGALWLEAIMKAYNAGSNPKRFVFIRNADLGWVTGKFLETINNEYESTIAKGAMYTR</sequence>
<evidence type="ECO:0000256" key="1">
    <source>
        <dbReference type="SAM" id="SignalP"/>
    </source>
</evidence>
<dbReference type="EMBL" id="JACXAA010000002">
    <property type="protein sequence ID" value="MBD2752277.1"/>
    <property type="molecule type" value="Genomic_DNA"/>
</dbReference>
<accession>A0A927AZ14</accession>
<dbReference type="Gene3D" id="1.25.40.10">
    <property type="entry name" value="Tetratricopeptide repeat domain"/>
    <property type="match status" value="1"/>
</dbReference>
<evidence type="ECO:0000313" key="3">
    <source>
        <dbReference type="Proteomes" id="UP000653797"/>
    </source>
</evidence>
<dbReference type="RefSeq" id="WP_191037927.1">
    <property type="nucleotide sequence ID" value="NZ_JACXAA010000002.1"/>
</dbReference>
<gene>
    <name evidence="2" type="ORF">IC230_05195</name>
</gene>
<keyword evidence="3" id="KW-1185">Reference proteome</keyword>
<protein>
    <submittedName>
        <fullName evidence="2">Tetratricopeptide repeat protein</fullName>
    </submittedName>
</protein>
<feature type="chain" id="PRO_5037633602" evidence="1">
    <location>
        <begin position="21"/>
        <end position="484"/>
    </location>
</feature>
<organism evidence="2 3">
    <name type="scientific">Spirosoma validum</name>
    <dbReference type="NCBI Taxonomy" id="2771355"/>
    <lineage>
        <taxon>Bacteria</taxon>
        <taxon>Pseudomonadati</taxon>
        <taxon>Bacteroidota</taxon>
        <taxon>Cytophagia</taxon>
        <taxon>Cytophagales</taxon>
        <taxon>Cytophagaceae</taxon>
        <taxon>Spirosoma</taxon>
    </lineage>
</organism>
<feature type="signal peptide" evidence="1">
    <location>
        <begin position="1"/>
        <end position="20"/>
    </location>
</feature>
<keyword evidence="1" id="KW-0732">Signal</keyword>
<name>A0A927AZ14_9BACT</name>
<dbReference type="SUPFAM" id="SSF48452">
    <property type="entry name" value="TPR-like"/>
    <property type="match status" value="1"/>
</dbReference>
<evidence type="ECO:0000313" key="2">
    <source>
        <dbReference type="EMBL" id="MBD2752277.1"/>
    </source>
</evidence>
<reference evidence="2" key="1">
    <citation type="submission" date="2020-09" db="EMBL/GenBank/DDBJ databases">
        <authorList>
            <person name="Kim M.K."/>
        </authorList>
    </citation>
    <scope>NUCLEOTIDE SEQUENCE</scope>
    <source>
        <strain evidence="2">BT704</strain>
    </source>
</reference>
<dbReference type="InterPro" id="IPR011990">
    <property type="entry name" value="TPR-like_helical_dom_sf"/>
</dbReference>
<proteinExistence type="predicted"/>
<dbReference type="Proteomes" id="UP000653797">
    <property type="component" value="Unassembled WGS sequence"/>
</dbReference>
<comment type="caution">
    <text evidence="2">The sequence shown here is derived from an EMBL/GenBank/DDBJ whole genome shotgun (WGS) entry which is preliminary data.</text>
</comment>